<dbReference type="PANTHER" id="PTHR42978">
    <property type="entry name" value="QUORUM-QUENCHING LACTONASE YTNP-RELATED-RELATED"/>
    <property type="match status" value="1"/>
</dbReference>
<evidence type="ECO:0000313" key="6">
    <source>
        <dbReference type="EMBL" id="NGO55747.1"/>
    </source>
</evidence>
<dbReference type="EMBL" id="JAAKZF010000127">
    <property type="protein sequence ID" value="NGO55747.1"/>
    <property type="molecule type" value="Genomic_DNA"/>
</dbReference>
<dbReference type="SUPFAM" id="SSF56281">
    <property type="entry name" value="Metallo-hydrolase/oxidoreductase"/>
    <property type="match status" value="1"/>
</dbReference>
<accession>A0A6G4WNV6</accession>
<comment type="caution">
    <text evidence="6">The sequence shown here is derived from an EMBL/GenBank/DDBJ whole genome shotgun (WGS) entry which is preliminary data.</text>
</comment>
<organism evidence="6 7">
    <name type="scientific">Allomesorhizobium camelthorni</name>
    <dbReference type="NCBI Taxonomy" id="475069"/>
    <lineage>
        <taxon>Bacteria</taxon>
        <taxon>Pseudomonadati</taxon>
        <taxon>Pseudomonadota</taxon>
        <taxon>Alphaproteobacteria</taxon>
        <taxon>Hyphomicrobiales</taxon>
        <taxon>Phyllobacteriaceae</taxon>
        <taxon>Allomesorhizobium</taxon>
    </lineage>
</organism>
<dbReference type="Pfam" id="PF00753">
    <property type="entry name" value="Lactamase_B"/>
    <property type="match status" value="1"/>
</dbReference>
<feature type="domain" description="Metallo-beta-lactamase" evidence="5">
    <location>
        <begin position="94"/>
        <end position="299"/>
    </location>
</feature>
<sequence length="326" mass="35894">MTISRRDLLTYSSVGAVGMLLALPTAREAIAEAPLSGVQVPGVYRFKIGSFEITVISDGTISFPPEVLWPEVSKDERDAVLGGDFTSTETVVLQTNVLVVNTGDHLVLIDAGSRGKFMPTAGKFLSNLAIAGVKPEQVDIVLVTHAHPDHLWGVTDAMDKERTFVNAEYVFCEDELNFWRMPNHPFETDANRSFIWRRNTYNFEAIDDRIRTIKAGGEVTPGIVTMSTPGHTPGHVSVHIASEGEELVCTGDVVGNRAVGFQHPDWRGGFDLDLDQGVKTRRSFLDSAASKKVLVASYHLPFPGLGHVARDGTAYRWIQADWMWDL</sequence>
<dbReference type="InterPro" id="IPR006311">
    <property type="entry name" value="TAT_signal"/>
</dbReference>
<dbReference type="GO" id="GO:0016787">
    <property type="term" value="F:hydrolase activity"/>
    <property type="evidence" value="ECO:0007669"/>
    <property type="project" value="UniProtKB-KW"/>
</dbReference>
<dbReference type="Proteomes" id="UP001642900">
    <property type="component" value="Unassembled WGS sequence"/>
</dbReference>
<protein>
    <submittedName>
        <fullName evidence="6">MBL fold metallo-hydrolase</fullName>
    </submittedName>
</protein>
<dbReference type="InterPro" id="IPR036866">
    <property type="entry name" value="RibonucZ/Hydroxyglut_hydro"/>
</dbReference>
<dbReference type="CDD" id="cd07720">
    <property type="entry name" value="OPHC2-like_MBL-fold"/>
    <property type="match status" value="1"/>
</dbReference>
<evidence type="ECO:0000256" key="3">
    <source>
        <dbReference type="ARBA" id="ARBA00022801"/>
    </source>
</evidence>
<keyword evidence="2" id="KW-0479">Metal-binding</keyword>
<keyword evidence="7" id="KW-1185">Reference proteome</keyword>
<dbReference type="RefSeq" id="WP_165034094.1">
    <property type="nucleotide sequence ID" value="NZ_JAAKZF010000127.1"/>
</dbReference>
<evidence type="ECO:0000313" key="7">
    <source>
        <dbReference type="Proteomes" id="UP001642900"/>
    </source>
</evidence>
<evidence type="ECO:0000259" key="5">
    <source>
        <dbReference type="SMART" id="SM00849"/>
    </source>
</evidence>
<keyword evidence="4" id="KW-0862">Zinc</keyword>
<gene>
    <name evidence="6" type="ORF">G6N73_32820</name>
</gene>
<dbReference type="SMART" id="SM00849">
    <property type="entry name" value="Lactamase_B"/>
    <property type="match status" value="1"/>
</dbReference>
<reference evidence="6 7" key="1">
    <citation type="submission" date="2020-02" db="EMBL/GenBank/DDBJ databases">
        <title>Genome sequence of strain CCNWXJ40-4.</title>
        <authorList>
            <person name="Gao J."/>
            <person name="Sun J."/>
        </authorList>
    </citation>
    <scope>NUCLEOTIDE SEQUENCE [LARGE SCALE GENOMIC DNA]</scope>
    <source>
        <strain evidence="6 7">CCNWXJ 40-4</strain>
    </source>
</reference>
<comment type="similarity">
    <text evidence="1">Belongs to the metallo-beta-lactamase superfamily.</text>
</comment>
<name>A0A6G4WNV6_9HYPH</name>
<evidence type="ECO:0000256" key="4">
    <source>
        <dbReference type="ARBA" id="ARBA00022833"/>
    </source>
</evidence>
<dbReference type="PANTHER" id="PTHR42978:SF6">
    <property type="entry name" value="QUORUM-QUENCHING LACTONASE YTNP-RELATED"/>
    <property type="match status" value="1"/>
</dbReference>
<dbReference type="InterPro" id="IPR001279">
    <property type="entry name" value="Metallo-B-lactamas"/>
</dbReference>
<evidence type="ECO:0000256" key="2">
    <source>
        <dbReference type="ARBA" id="ARBA00022723"/>
    </source>
</evidence>
<dbReference type="GO" id="GO:0046872">
    <property type="term" value="F:metal ion binding"/>
    <property type="evidence" value="ECO:0007669"/>
    <property type="project" value="UniProtKB-KW"/>
</dbReference>
<dbReference type="AlphaFoldDB" id="A0A6G4WNV6"/>
<proteinExistence type="inferred from homology"/>
<dbReference type="InterPro" id="IPR051013">
    <property type="entry name" value="MBL_superfamily_lactonases"/>
</dbReference>
<evidence type="ECO:0000256" key="1">
    <source>
        <dbReference type="ARBA" id="ARBA00007749"/>
    </source>
</evidence>
<keyword evidence="3" id="KW-0378">Hydrolase</keyword>
<dbReference type="PROSITE" id="PS51318">
    <property type="entry name" value="TAT"/>
    <property type="match status" value="1"/>
</dbReference>
<dbReference type="Gene3D" id="3.60.15.10">
    <property type="entry name" value="Ribonuclease Z/Hydroxyacylglutathione hydrolase-like"/>
    <property type="match status" value="1"/>
</dbReference>